<evidence type="ECO:0000313" key="2">
    <source>
        <dbReference type="Proteomes" id="UP001204953"/>
    </source>
</evidence>
<proteinExistence type="predicted"/>
<dbReference type="EMBL" id="JAMZMM010000204">
    <property type="protein sequence ID" value="MCP2730460.1"/>
    <property type="molecule type" value="Genomic_DNA"/>
</dbReference>
<accession>A0AAE3GTI9</accession>
<reference evidence="1" key="1">
    <citation type="submission" date="2022-06" db="EMBL/GenBank/DDBJ databases">
        <title>New cyanobacteria of genus Symplocastrum in benthos of Lake Baikal.</title>
        <authorList>
            <person name="Sorokovikova E."/>
            <person name="Tikhonova I."/>
            <person name="Krasnopeev A."/>
            <person name="Evseev P."/>
            <person name="Gladkikh A."/>
            <person name="Belykh O."/>
        </authorList>
    </citation>
    <scope>NUCLEOTIDE SEQUENCE</scope>
    <source>
        <strain evidence="1">BBK-W-15</strain>
    </source>
</reference>
<comment type="caution">
    <text evidence="1">The sequence shown here is derived from an EMBL/GenBank/DDBJ whole genome shotgun (WGS) entry which is preliminary data.</text>
</comment>
<dbReference type="RefSeq" id="WP_254013217.1">
    <property type="nucleotide sequence ID" value="NZ_JAMZMM010000204.1"/>
</dbReference>
<keyword evidence="2" id="KW-1185">Reference proteome</keyword>
<sequence length="80" mass="9294">MTNDQNDFMTPDDMRSVVAQIPGGEQAFIIGQIRMWQDNLPQTYKILEDKINTYSQRNFYNRNDGIYGGRIQNGNLLPRP</sequence>
<gene>
    <name evidence="1" type="ORF">NJ959_18700</name>
</gene>
<dbReference type="AlphaFoldDB" id="A0AAE3GTI9"/>
<evidence type="ECO:0000313" key="1">
    <source>
        <dbReference type="EMBL" id="MCP2730460.1"/>
    </source>
</evidence>
<protein>
    <submittedName>
        <fullName evidence="1">Uncharacterized protein</fullName>
    </submittedName>
</protein>
<name>A0AAE3GTI9_9CYAN</name>
<dbReference type="Proteomes" id="UP001204953">
    <property type="component" value="Unassembled WGS sequence"/>
</dbReference>
<organism evidence="1 2">
    <name type="scientific">Limnofasciculus baicalensis BBK-W-15</name>
    <dbReference type="NCBI Taxonomy" id="2699891"/>
    <lineage>
        <taxon>Bacteria</taxon>
        <taxon>Bacillati</taxon>
        <taxon>Cyanobacteriota</taxon>
        <taxon>Cyanophyceae</taxon>
        <taxon>Coleofasciculales</taxon>
        <taxon>Coleofasciculaceae</taxon>
        <taxon>Limnofasciculus</taxon>
        <taxon>Limnofasciculus baicalensis</taxon>
    </lineage>
</organism>